<reference evidence="2" key="1">
    <citation type="submission" date="2021-01" db="EMBL/GenBank/DDBJ databases">
        <title>Whole genome shotgun sequence of Acrocarpospora phusangensis NBRC 108782.</title>
        <authorList>
            <person name="Komaki H."/>
            <person name="Tamura T."/>
        </authorList>
    </citation>
    <scope>NUCLEOTIDE SEQUENCE</scope>
    <source>
        <strain evidence="2">NBRC 108782</strain>
    </source>
</reference>
<dbReference type="EMBL" id="BOOA01000071">
    <property type="protein sequence ID" value="GIH28063.1"/>
    <property type="molecule type" value="Genomic_DNA"/>
</dbReference>
<keyword evidence="1" id="KW-0812">Transmembrane</keyword>
<keyword evidence="1" id="KW-0472">Membrane</keyword>
<dbReference type="Proteomes" id="UP000640052">
    <property type="component" value="Unassembled WGS sequence"/>
</dbReference>
<comment type="caution">
    <text evidence="2">The sequence shown here is derived from an EMBL/GenBank/DDBJ whole genome shotgun (WGS) entry which is preliminary data.</text>
</comment>
<gene>
    <name evidence="2" type="ORF">Aph01nite_63730</name>
</gene>
<dbReference type="AlphaFoldDB" id="A0A919QI64"/>
<sequence length="160" mass="16495">MVGIVGFAGGIFSTINEAAPTTTFASGETVRVELDPAAKPAIWAAADQATNVECQVQGADPSQKITLTQPGASQTLTIGSTQWEMLFVVGVPSAGSYQVSCDGEGVRFGVGKELIGGAEKIVGGVLLLLGLPVIGFLIAVVVTIVVLAKRSGARKRQMMY</sequence>
<keyword evidence="3" id="KW-1185">Reference proteome</keyword>
<name>A0A919QI64_9ACTN</name>
<organism evidence="2 3">
    <name type="scientific">Acrocarpospora phusangensis</name>
    <dbReference type="NCBI Taxonomy" id="1070424"/>
    <lineage>
        <taxon>Bacteria</taxon>
        <taxon>Bacillati</taxon>
        <taxon>Actinomycetota</taxon>
        <taxon>Actinomycetes</taxon>
        <taxon>Streptosporangiales</taxon>
        <taxon>Streptosporangiaceae</taxon>
        <taxon>Acrocarpospora</taxon>
    </lineage>
</organism>
<keyword evidence="1" id="KW-1133">Transmembrane helix</keyword>
<evidence type="ECO:0000313" key="2">
    <source>
        <dbReference type="EMBL" id="GIH28063.1"/>
    </source>
</evidence>
<accession>A0A919QI64</accession>
<feature type="transmembrane region" description="Helical" evidence="1">
    <location>
        <begin position="121"/>
        <end position="148"/>
    </location>
</feature>
<evidence type="ECO:0000256" key="1">
    <source>
        <dbReference type="SAM" id="Phobius"/>
    </source>
</evidence>
<proteinExistence type="predicted"/>
<protein>
    <submittedName>
        <fullName evidence="2">Uncharacterized protein</fullName>
    </submittedName>
</protein>
<evidence type="ECO:0000313" key="3">
    <source>
        <dbReference type="Proteomes" id="UP000640052"/>
    </source>
</evidence>